<name>A0AAX3N1P9_9BACL</name>
<dbReference type="EMBL" id="CP118101">
    <property type="protein sequence ID" value="WDH82635.1"/>
    <property type="molecule type" value="Genomic_DNA"/>
</dbReference>
<sequence>MKIITSRDQIPEHMSDAEAAEFWSNHYMSDELLESSIIEEEDYDLPRRKSLAISVHLDEDLIQRIRTLAKQRNKSYQTLIKEFLIERTYEEEKKTPALREENPISPTTLDQFPLERQLEIVFGELKEELSQLVSGTIFVLIRNNGVAKFGVRTLPSEKNNNQVDVQTQGLTEIQQRSLFKQVIEAIKYKKNWTNGEILFNFTLQYNEPRLSVQFESIYNISKQLKLKST</sequence>
<dbReference type="AlphaFoldDB" id="A0AAX3N1P9"/>
<dbReference type="RefSeq" id="WP_193746064.1">
    <property type="nucleotide sequence ID" value="NZ_CP118101.1"/>
</dbReference>
<evidence type="ECO:0000313" key="2">
    <source>
        <dbReference type="Proteomes" id="UP001220962"/>
    </source>
</evidence>
<proteinExistence type="predicted"/>
<gene>
    <name evidence="1" type="ORF">PUW23_24855</name>
</gene>
<accession>A0AAX3N1P9</accession>
<protein>
    <submittedName>
        <fullName evidence="1">CopG family antitoxin</fullName>
    </submittedName>
</protein>
<dbReference type="InterPro" id="IPR022148">
    <property type="entry name" value="CopG_antitoxin"/>
</dbReference>
<reference evidence="1" key="1">
    <citation type="submission" date="2023-02" db="EMBL/GenBank/DDBJ databases">
        <title>Pathogen: clinical or host-associated sample.</title>
        <authorList>
            <person name="Hergert J."/>
            <person name="Casey R."/>
            <person name="Wagner J."/>
            <person name="Young E.L."/>
            <person name="Oakeson K.F."/>
        </authorList>
    </citation>
    <scope>NUCLEOTIDE SEQUENCE</scope>
    <source>
        <strain evidence="1">2022CK-00830</strain>
    </source>
</reference>
<dbReference type="Pfam" id="PF12441">
    <property type="entry name" value="CopG_antitoxin"/>
    <property type="match status" value="1"/>
</dbReference>
<organism evidence="1 2">
    <name type="scientific">Paenibacillus urinalis</name>
    <dbReference type="NCBI Taxonomy" id="521520"/>
    <lineage>
        <taxon>Bacteria</taxon>
        <taxon>Bacillati</taxon>
        <taxon>Bacillota</taxon>
        <taxon>Bacilli</taxon>
        <taxon>Bacillales</taxon>
        <taxon>Paenibacillaceae</taxon>
        <taxon>Paenibacillus</taxon>
    </lineage>
</organism>
<dbReference type="Proteomes" id="UP001220962">
    <property type="component" value="Chromosome"/>
</dbReference>
<evidence type="ECO:0000313" key="1">
    <source>
        <dbReference type="EMBL" id="WDH82635.1"/>
    </source>
</evidence>